<dbReference type="InterPro" id="IPR016667">
    <property type="entry name" value="Caps_polysacc_synth_CpsB/CapC"/>
</dbReference>
<evidence type="ECO:0000256" key="1">
    <source>
        <dbReference type="ARBA" id="ARBA00005750"/>
    </source>
</evidence>
<dbReference type="Pfam" id="PF19567">
    <property type="entry name" value="CpsB_CapC"/>
    <property type="match status" value="1"/>
</dbReference>
<dbReference type="SUPFAM" id="SSF89550">
    <property type="entry name" value="PHP domain-like"/>
    <property type="match status" value="1"/>
</dbReference>
<proteinExistence type="inferred from homology"/>
<gene>
    <name evidence="5" type="ORF">FQY83_06845</name>
</gene>
<organism evidence="5 6">
    <name type="scientific">Luteimonas marina</name>
    <dbReference type="NCBI Taxonomy" id="488485"/>
    <lineage>
        <taxon>Bacteria</taxon>
        <taxon>Pseudomonadati</taxon>
        <taxon>Pseudomonadota</taxon>
        <taxon>Gammaproteobacteria</taxon>
        <taxon>Lysobacterales</taxon>
        <taxon>Lysobacteraceae</taxon>
        <taxon>Luteimonas</taxon>
    </lineage>
</organism>
<evidence type="ECO:0000313" key="5">
    <source>
        <dbReference type="EMBL" id="TWT21074.1"/>
    </source>
</evidence>
<protein>
    <recommendedName>
        <fullName evidence="2">protein-tyrosine-phosphatase</fullName>
        <ecNumber evidence="2">3.1.3.48</ecNumber>
    </recommendedName>
</protein>
<comment type="similarity">
    <text evidence="1">Belongs to the metallo-dependent hydrolases superfamily. CpsB/CapC family.</text>
</comment>
<dbReference type="PANTHER" id="PTHR39181">
    <property type="entry name" value="TYROSINE-PROTEIN PHOSPHATASE YWQE"/>
    <property type="match status" value="1"/>
</dbReference>
<dbReference type="InterPro" id="IPR016195">
    <property type="entry name" value="Pol/histidinol_Pase-like"/>
</dbReference>
<comment type="caution">
    <text evidence="5">The sequence shown here is derived from an EMBL/GenBank/DDBJ whole genome shotgun (WGS) entry which is preliminary data.</text>
</comment>
<dbReference type="GO" id="GO:0004725">
    <property type="term" value="F:protein tyrosine phosphatase activity"/>
    <property type="evidence" value="ECO:0007669"/>
    <property type="project" value="UniProtKB-EC"/>
</dbReference>
<name>A0A5C5U517_9GAMM</name>
<dbReference type="Proteomes" id="UP000319980">
    <property type="component" value="Unassembled WGS sequence"/>
</dbReference>
<accession>A0A5C5U517</accession>
<keyword evidence="6" id="KW-1185">Reference proteome</keyword>
<sequence>MYDLHCHLLPAIDDGARDLAMSLEMARMAVADGITLTACTPHIYPGLYENSGPAIREAIVRLQDELDREGIALKLVEGADVHLDHGLVAGIRNGRIPTIGGSRYLLFEPPHHVAPPRLEETLFELMAAGFVPVLTHPERLTWVEQHYDTFVRLAHRGVWMQITAGALTGRYGRRAKYWGERFIGEGHCHILATDAHHPGRRPPLLTEARDAAAVLVGAEEAYHMVNTRPAGIVADDAPDTLPPLKAPQPRARHRGLLARFLRTA</sequence>
<dbReference type="RefSeq" id="WP_146386445.1">
    <property type="nucleotide sequence ID" value="NZ_VOHK01000003.1"/>
</dbReference>
<keyword evidence="3" id="KW-0378">Hydrolase</keyword>
<evidence type="ECO:0000313" key="6">
    <source>
        <dbReference type="Proteomes" id="UP000319980"/>
    </source>
</evidence>
<comment type="catalytic activity">
    <reaction evidence="4">
        <text>O-phospho-L-tyrosyl-[protein] + H2O = L-tyrosyl-[protein] + phosphate</text>
        <dbReference type="Rhea" id="RHEA:10684"/>
        <dbReference type="Rhea" id="RHEA-COMP:10136"/>
        <dbReference type="Rhea" id="RHEA-COMP:20101"/>
        <dbReference type="ChEBI" id="CHEBI:15377"/>
        <dbReference type="ChEBI" id="CHEBI:43474"/>
        <dbReference type="ChEBI" id="CHEBI:46858"/>
        <dbReference type="ChEBI" id="CHEBI:61978"/>
        <dbReference type="EC" id="3.1.3.48"/>
    </reaction>
</comment>
<dbReference type="OrthoDB" id="9788539at2"/>
<dbReference type="GO" id="GO:0030145">
    <property type="term" value="F:manganese ion binding"/>
    <property type="evidence" value="ECO:0007669"/>
    <property type="project" value="InterPro"/>
</dbReference>
<evidence type="ECO:0000256" key="2">
    <source>
        <dbReference type="ARBA" id="ARBA00013064"/>
    </source>
</evidence>
<dbReference type="Gene3D" id="3.20.20.140">
    <property type="entry name" value="Metal-dependent hydrolases"/>
    <property type="match status" value="1"/>
</dbReference>
<dbReference type="EMBL" id="VOHK01000003">
    <property type="protein sequence ID" value="TWT21074.1"/>
    <property type="molecule type" value="Genomic_DNA"/>
</dbReference>
<dbReference type="AlphaFoldDB" id="A0A5C5U517"/>
<dbReference type="PANTHER" id="PTHR39181:SF1">
    <property type="entry name" value="TYROSINE-PROTEIN PHOSPHATASE YWQE"/>
    <property type="match status" value="1"/>
</dbReference>
<reference evidence="5 6" key="1">
    <citation type="journal article" date="2008" name="Int. J. Syst. Evol. Microbiol.">
        <title>Luteimonas marina sp. nov., isolated from seawater.</title>
        <authorList>
            <person name="Baik K.S."/>
            <person name="Park S.C."/>
            <person name="Kim M.S."/>
            <person name="Kim E.M."/>
            <person name="Park C."/>
            <person name="Chun J."/>
            <person name="Seong C.N."/>
        </authorList>
    </citation>
    <scope>NUCLEOTIDE SEQUENCE [LARGE SCALE GENOMIC DNA]</scope>
    <source>
        <strain evidence="5 6">FR1330</strain>
    </source>
</reference>
<dbReference type="PIRSF" id="PIRSF016557">
    <property type="entry name" value="Caps_synth_CpsB"/>
    <property type="match status" value="1"/>
</dbReference>
<evidence type="ECO:0000256" key="3">
    <source>
        <dbReference type="ARBA" id="ARBA00022801"/>
    </source>
</evidence>
<evidence type="ECO:0000256" key="4">
    <source>
        <dbReference type="ARBA" id="ARBA00051722"/>
    </source>
</evidence>
<dbReference type="EC" id="3.1.3.48" evidence="2"/>